<evidence type="ECO:0000313" key="16">
    <source>
        <dbReference type="Proteomes" id="UP001431656"/>
    </source>
</evidence>
<dbReference type="PANTHER" id="PTHR43344:SF2">
    <property type="entry name" value="PHOSPHOSERINE PHOSPHATASE"/>
    <property type="match status" value="1"/>
</dbReference>
<evidence type="ECO:0000313" key="15">
    <source>
        <dbReference type="EMBL" id="BEH01517.1"/>
    </source>
</evidence>
<evidence type="ECO:0000256" key="10">
    <source>
        <dbReference type="ARBA" id="ARBA00031693"/>
    </source>
</evidence>
<comment type="similarity">
    <text evidence="3">Belongs to the HAD-like hydrolase superfamily. SerB family.</text>
</comment>
<evidence type="ECO:0000256" key="9">
    <source>
        <dbReference type="ARBA" id="ARBA00023299"/>
    </source>
</evidence>
<reference evidence="15" key="1">
    <citation type="journal article" date="2024" name="Int. J. Syst. Evol. Microbiol.">
        <title>Brooklawnia propionicigenes sp. nov., a facultatively anaerobic, propionate-producing bacterium isolated from a methanogenic reactor treating waste from cattle farms.</title>
        <authorList>
            <person name="Akita Y."/>
            <person name="Ueki A."/>
            <person name="Tonouchi A."/>
            <person name="Sugawara Y."/>
            <person name="Honma S."/>
            <person name="Kaku N."/>
            <person name="Ueki K."/>
        </authorList>
    </citation>
    <scope>NUCLEOTIDE SEQUENCE</scope>
    <source>
        <strain evidence="15">SH051</strain>
    </source>
</reference>
<proteinExistence type="inferred from homology"/>
<evidence type="ECO:0000256" key="2">
    <source>
        <dbReference type="ARBA" id="ARBA00005135"/>
    </source>
</evidence>
<dbReference type="Pfam" id="PF13740">
    <property type="entry name" value="ACT_6"/>
    <property type="match status" value="1"/>
</dbReference>
<comment type="catalytic activity">
    <reaction evidence="11">
        <text>O-phospho-L-serine + H2O = L-serine + phosphate</text>
        <dbReference type="Rhea" id="RHEA:21208"/>
        <dbReference type="ChEBI" id="CHEBI:15377"/>
        <dbReference type="ChEBI" id="CHEBI:33384"/>
        <dbReference type="ChEBI" id="CHEBI:43474"/>
        <dbReference type="ChEBI" id="CHEBI:57524"/>
        <dbReference type="EC" id="3.1.3.3"/>
    </reaction>
</comment>
<feature type="domain" description="Phosphoserine phosphatase ACT" evidence="14">
    <location>
        <begin position="94"/>
        <end position="164"/>
    </location>
</feature>
<dbReference type="KEGG" id="broo:brsh051_07980"/>
<comment type="catalytic activity">
    <reaction evidence="12">
        <text>O-phospho-D-serine + H2O = D-serine + phosphate</text>
        <dbReference type="Rhea" id="RHEA:24873"/>
        <dbReference type="ChEBI" id="CHEBI:15377"/>
        <dbReference type="ChEBI" id="CHEBI:35247"/>
        <dbReference type="ChEBI" id="CHEBI:43474"/>
        <dbReference type="ChEBI" id="CHEBI:58680"/>
        <dbReference type="EC" id="3.1.3.3"/>
    </reaction>
</comment>
<dbReference type="SFLD" id="SFLDF00029">
    <property type="entry name" value="phosphoserine_phosphatase"/>
    <property type="match status" value="1"/>
</dbReference>
<dbReference type="EC" id="3.1.3.3" evidence="4"/>
<keyword evidence="5" id="KW-0028">Amino-acid biosynthesis</keyword>
<evidence type="ECO:0000256" key="3">
    <source>
        <dbReference type="ARBA" id="ARBA00009184"/>
    </source>
</evidence>
<dbReference type="RefSeq" id="WP_286267794.1">
    <property type="nucleotide sequence ID" value="NZ_AP028056.1"/>
</dbReference>
<dbReference type="InterPro" id="IPR036412">
    <property type="entry name" value="HAD-like_sf"/>
</dbReference>
<keyword evidence="8" id="KW-0460">Magnesium</keyword>
<dbReference type="NCBIfam" id="TIGR00338">
    <property type="entry name" value="serB"/>
    <property type="match status" value="1"/>
</dbReference>
<evidence type="ECO:0000256" key="5">
    <source>
        <dbReference type="ARBA" id="ARBA00022605"/>
    </source>
</evidence>
<evidence type="ECO:0000256" key="13">
    <source>
        <dbReference type="PIRSR" id="PIRSR604469-1"/>
    </source>
</evidence>
<dbReference type="GO" id="GO:0006564">
    <property type="term" value="P:L-serine biosynthetic process"/>
    <property type="evidence" value="ECO:0007669"/>
    <property type="project" value="UniProtKB-KW"/>
</dbReference>
<dbReference type="GO" id="GO:0005737">
    <property type="term" value="C:cytoplasm"/>
    <property type="evidence" value="ECO:0007669"/>
    <property type="project" value="TreeGrafter"/>
</dbReference>
<dbReference type="NCBIfam" id="TIGR01488">
    <property type="entry name" value="HAD-SF-IB"/>
    <property type="match status" value="1"/>
</dbReference>
<evidence type="ECO:0000256" key="7">
    <source>
        <dbReference type="ARBA" id="ARBA00022801"/>
    </source>
</evidence>
<dbReference type="InterPro" id="IPR045865">
    <property type="entry name" value="ACT-like_dom_sf"/>
</dbReference>
<evidence type="ECO:0000256" key="12">
    <source>
        <dbReference type="ARBA" id="ARBA00048523"/>
    </source>
</evidence>
<dbReference type="SFLD" id="SFLDG01137">
    <property type="entry name" value="C1.6.1:_Phosphoserine_Phosphat"/>
    <property type="match status" value="1"/>
</dbReference>
<protein>
    <recommendedName>
        <fullName evidence="4">phosphoserine phosphatase</fullName>
        <ecNumber evidence="4">3.1.3.3</ecNumber>
    </recommendedName>
    <alternativeName>
        <fullName evidence="10">O-phosphoserine phosphohydrolase</fullName>
    </alternativeName>
</protein>
<organism evidence="15 16">
    <name type="scientific">Brooklawnia propionicigenes</name>
    <dbReference type="NCBI Taxonomy" id="3041175"/>
    <lineage>
        <taxon>Bacteria</taxon>
        <taxon>Bacillati</taxon>
        <taxon>Actinomycetota</taxon>
        <taxon>Actinomycetes</taxon>
        <taxon>Propionibacteriales</taxon>
        <taxon>Propionibacteriaceae</taxon>
        <taxon>Brooklawnia</taxon>
    </lineage>
</organism>
<dbReference type="AlphaFoldDB" id="A0AAN0K690"/>
<dbReference type="PANTHER" id="PTHR43344">
    <property type="entry name" value="PHOSPHOSERINE PHOSPHATASE"/>
    <property type="match status" value="1"/>
</dbReference>
<evidence type="ECO:0000256" key="6">
    <source>
        <dbReference type="ARBA" id="ARBA00022723"/>
    </source>
</evidence>
<evidence type="ECO:0000256" key="11">
    <source>
        <dbReference type="ARBA" id="ARBA00048138"/>
    </source>
</evidence>
<accession>A0AAN0K690</accession>
<evidence type="ECO:0000256" key="8">
    <source>
        <dbReference type="ARBA" id="ARBA00022842"/>
    </source>
</evidence>
<keyword evidence="6" id="KW-0479">Metal-binding</keyword>
<dbReference type="Pfam" id="PF21086">
    <property type="entry name" value="ACT_PSP_2"/>
    <property type="match status" value="1"/>
</dbReference>
<keyword evidence="16" id="KW-1185">Reference proteome</keyword>
<evidence type="ECO:0000256" key="4">
    <source>
        <dbReference type="ARBA" id="ARBA00012640"/>
    </source>
</evidence>
<feature type="active site" description="Proton donor" evidence="13">
    <location>
        <position position="182"/>
    </location>
</feature>
<dbReference type="GO" id="GO:0036424">
    <property type="term" value="F:L-phosphoserine phosphatase activity"/>
    <property type="evidence" value="ECO:0007669"/>
    <property type="project" value="InterPro"/>
</dbReference>
<dbReference type="EMBL" id="AP028056">
    <property type="protein sequence ID" value="BEH01517.1"/>
    <property type="molecule type" value="Genomic_DNA"/>
</dbReference>
<dbReference type="Gene3D" id="3.40.50.1000">
    <property type="entry name" value="HAD superfamily/HAD-like"/>
    <property type="match status" value="1"/>
</dbReference>
<sequence length="414" mass="43328">MNERQTLAATITGTDAPGMAVQLMDAIASAGAEILDFEQVVVREQLILALLLGSLPEDVTGLTDKLAGTCARLGVTLHIREGVGDNPPRPKRVVVTLLGRPLLAEHVAAAARVISEHGGNIDRSRRLSRQPMTSIEFWVSHAEVADLRPALAQASAQAGFDVAVSPAGLARQGRRLVVMDVDSTLIRDEVIELLAAHAGREAEVAEVTAAAMRGEIDFATSLHQRVSKLAGLPASIFDEVRQAVRLTPGARTLVGTLQDLGFAVGLVSGGFIEVVGPLAAELGIEHVYANSLEVIDGVLTGRVSGPVVDRAAKAQKLREFAAAEGLPLSRTVAIGDGANDLDMLAAAGLGVAFNAKPAVRASADTSLNLPYLDAVLFLLGFSREEVVDAAAARELGPLLSQLPELKAHHKTAQG</sequence>
<dbReference type="Pfam" id="PF12710">
    <property type="entry name" value="HAD"/>
    <property type="match status" value="1"/>
</dbReference>
<dbReference type="SUPFAM" id="SSF56784">
    <property type="entry name" value="HAD-like"/>
    <property type="match status" value="1"/>
</dbReference>
<evidence type="ECO:0000259" key="14">
    <source>
        <dbReference type="Pfam" id="PF21086"/>
    </source>
</evidence>
<keyword evidence="9" id="KW-0718">Serine biosynthesis</keyword>
<comment type="cofactor">
    <cofactor evidence="1">
        <name>Mg(2+)</name>
        <dbReference type="ChEBI" id="CHEBI:18420"/>
    </cofactor>
</comment>
<dbReference type="SFLD" id="SFLDG01136">
    <property type="entry name" value="C1.6:_Phosphoserine_Phosphatas"/>
    <property type="match status" value="1"/>
</dbReference>
<dbReference type="SUPFAM" id="SSF55021">
    <property type="entry name" value="ACT-like"/>
    <property type="match status" value="1"/>
</dbReference>
<name>A0AAN0K690_9ACTN</name>
<keyword evidence="7" id="KW-0378">Hydrolase</keyword>
<evidence type="ECO:0000256" key="1">
    <source>
        <dbReference type="ARBA" id="ARBA00001946"/>
    </source>
</evidence>
<dbReference type="Proteomes" id="UP001431656">
    <property type="component" value="Chromosome"/>
</dbReference>
<dbReference type="GO" id="GO:0000287">
    <property type="term" value="F:magnesium ion binding"/>
    <property type="evidence" value="ECO:0007669"/>
    <property type="project" value="TreeGrafter"/>
</dbReference>
<dbReference type="InterPro" id="IPR050582">
    <property type="entry name" value="HAD-like_SerB"/>
</dbReference>
<dbReference type="Gene3D" id="3.30.70.260">
    <property type="match status" value="2"/>
</dbReference>
<dbReference type="InterPro" id="IPR049148">
    <property type="entry name" value="PSP_ACT"/>
</dbReference>
<comment type="pathway">
    <text evidence="2">Amino-acid biosynthesis; L-serine biosynthesis; L-serine from 3-phospho-D-glycerate: step 3/3.</text>
</comment>
<dbReference type="InterPro" id="IPR004469">
    <property type="entry name" value="PSP"/>
</dbReference>
<dbReference type="SFLD" id="SFLDS00003">
    <property type="entry name" value="Haloacid_Dehalogenase"/>
    <property type="match status" value="1"/>
</dbReference>
<gene>
    <name evidence="15" type="primary">serB</name>
    <name evidence="15" type="ORF">brsh051_07980</name>
</gene>
<feature type="active site" description="Nucleophile" evidence="13">
    <location>
        <position position="180"/>
    </location>
</feature>
<dbReference type="InterPro" id="IPR023214">
    <property type="entry name" value="HAD_sf"/>
</dbReference>